<accession>A0A7U4P4R9</accession>
<accession>A0A7T2U434</accession>
<evidence type="ECO:0000313" key="1">
    <source>
        <dbReference type="EMBL" id="QPS45144.1"/>
    </source>
</evidence>
<gene>
    <name evidence="1" type="ORF">I6G56_08860</name>
</gene>
<dbReference type="Proteomes" id="UP000594943">
    <property type="component" value="Chromosome 1"/>
</dbReference>
<dbReference type="Pfam" id="PF11123">
    <property type="entry name" value="DNA_Packaging_2"/>
    <property type="match status" value="1"/>
</dbReference>
<proteinExistence type="predicted"/>
<organism evidence="1 2">
    <name type="scientific">Burkholderia humptydooensis</name>
    <dbReference type="NCBI Taxonomy" id="430531"/>
    <lineage>
        <taxon>Bacteria</taxon>
        <taxon>Pseudomonadati</taxon>
        <taxon>Pseudomonadota</taxon>
        <taxon>Betaproteobacteria</taxon>
        <taxon>Burkholderiales</taxon>
        <taxon>Burkholderiaceae</taxon>
        <taxon>Burkholderia</taxon>
        <taxon>pseudomallei group</taxon>
    </lineage>
</organism>
<dbReference type="RefSeq" id="WP_006026403.1">
    <property type="nucleotide sequence ID" value="NZ_CP013380.1"/>
</dbReference>
<sequence length="104" mass="11160">MSKTASSESLAELHALVAETFKTLVQDADLCNAAILGAATKFLKDNNITAVVEDNTALSEMQKKIQEMQARRKQRNVVPLVPQTEVTDDEAAAAVEQAIAMNGS</sequence>
<dbReference type="InterPro" id="IPR024345">
    <property type="entry name" value="DNA_matur_Phage_T7-like"/>
</dbReference>
<evidence type="ECO:0000313" key="2">
    <source>
        <dbReference type="Proteomes" id="UP000594943"/>
    </source>
</evidence>
<name>A0A7U4P4R9_9BURK</name>
<dbReference type="EMBL" id="CP065686">
    <property type="protein sequence ID" value="QPS45144.1"/>
    <property type="molecule type" value="Genomic_DNA"/>
</dbReference>
<protein>
    <submittedName>
        <fullName evidence="1">Uncharacterized protein</fullName>
    </submittedName>
</protein>
<reference evidence="1 2" key="1">
    <citation type="submission" date="2020-12" db="EMBL/GenBank/DDBJ databases">
        <title>FDA dAtabase for Regulatory Grade micrObial Sequences (FDA-ARGOS): Supporting development and validation of Infectious Disease Dx tests.</title>
        <authorList>
            <person name="Nelson B."/>
            <person name="Plummer A."/>
            <person name="Tallon L."/>
            <person name="Sadzewicz L."/>
            <person name="Zhao X."/>
            <person name="Boylan J."/>
            <person name="Ott S."/>
            <person name="Bowen H."/>
            <person name="Vavikolanu K."/>
            <person name="Mehta A."/>
            <person name="Aluvathingal J."/>
            <person name="Nadendla S."/>
            <person name="Myers T."/>
            <person name="Yan Y."/>
            <person name="Sichtig H."/>
        </authorList>
    </citation>
    <scope>NUCLEOTIDE SEQUENCE [LARGE SCALE GENOMIC DNA]</scope>
    <source>
        <strain evidence="1 2">FDAARGOS_899</strain>
    </source>
</reference>
<dbReference type="AlphaFoldDB" id="A0A7U4P4R9"/>
<dbReference type="KEGG" id="bhg:I6G56_08860"/>